<reference evidence="5" key="1">
    <citation type="journal article" date="2017" name="Nat. Ecol. Evol.">
        <title>Genome expansion and lineage-specific genetic innovations in the forest pathogenic fungi Armillaria.</title>
        <authorList>
            <person name="Sipos G."/>
            <person name="Prasanna A.N."/>
            <person name="Walter M.C."/>
            <person name="O'Connor E."/>
            <person name="Balint B."/>
            <person name="Krizsan K."/>
            <person name="Kiss B."/>
            <person name="Hess J."/>
            <person name="Varga T."/>
            <person name="Slot J."/>
            <person name="Riley R."/>
            <person name="Boka B."/>
            <person name="Rigling D."/>
            <person name="Barry K."/>
            <person name="Lee J."/>
            <person name="Mihaltcheva S."/>
            <person name="LaButti K."/>
            <person name="Lipzen A."/>
            <person name="Waldron R."/>
            <person name="Moloney N.M."/>
            <person name="Sperisen C."/>
            <person name="Kredics L."/>
            <person name="Vagvoelgyi C."/>
            <person name="Patrignani A."/>
            <person name="Fitzpatrick D."/>
            <person name="Nagy I."/>
            <person name="Doyle S."/>
            <person name="Anderson J.B."/>
            <person name="Grigoriev I.V."/>
            <person name="Gueldener U."/>
            <person name="Muensterkoetter M."/>
            <person name="Nagy L.G."/>
        </authorList>
    </citation>
    <scope>NUCLEOTIDE SEQUENCE [LARGE SCALE GENOMIC DNA]</scope>
    <source>
        <strain evidence="5">C18/9</strain>
    </source>
</reference>
<proteinExistence type="predicted"/>
<dbReference type="SUPFAM" id="SSF56796">
    <property type="entry name" value="Dehydroquinate synthase-like"/>
    <property type="match status" value="1"/>
</dbReference>
<dbReference type="OrthoDB" id="3360544at2759"/>
<dbReference type="STRING" id="47428.A0A284QM98"/>
<gene>
    <name evidence="4" type="ORF">ARMOST_00846</name>
</gene>
<organism evidence="4 5">
    <name type="scientific">Armillaria ostoyae</name>
    <name type="common">Armillaria root rot fungus</name>
    <dbReference type="NCBI Taxonomy" id="47428"/>
    <lineage>
        <taxon>Eukaryota</taxon>
        <taxon>Fungi</taxon>
        <taxon>Dikarya</taxon>
        <taxon>Basidiomycota</taxon>
        <taxon>Agaricomycotina</taxon>
        <taxon>Agaricomycetes</taxon>
        <taxon>Agaricomycetidae</taxon>
        <taxon>Agaricales</taxon>
        <taxon>Marasmiineae</taxon>
        <taxon>Physalacriaceae</taxon>
        <taxon>Armillaria</taxon>
    </lineage>
</organism>
<dbReference type="InterPro" id="IPR056798">
    <property type="entry name" value="ADH_Fe_C"/>
</dbReference>
<evidence type="ECO:0000313" key="5">
    <source>
        <dbReference type="Proteomes" id="UP000219338"/>
    </source>
</evidence>
<dbReference type="PANTHER" id="PTHR11496:SF97">
    <property type="entry name" value="ALCOHOL DEHYDROGENASE IRON-TYPE_GLYCEROL DEHYDROGENASE GLDA DOMAIN-CONTAINING PROTEIN"/>
    <property type="match status" value="1"/>
</dbReference>
<keyword evidence="1" id="KW-0560">Oxidoreductase</keyword>
<protein>
    <submittedName>
        <fullName evidence="4">Related to Lactaldehyde reductase</fullName>
    </submittedName>
</protein>
<dbReference type="PANTHER" id="PTHR11496">
    <property type="entry name" value="ALCOHOL DEHYDROGENASE"/>
    <property type="match status" value="1"/>
</dbReference>
<dbReference type="InterPro" id="IPR001670">
    <property type="entry name" value="ADH_Fe/GldA"/>
</dbReference>
<evidence type="ECO:0000256" key="1">
    <source>
        <dbReference type="ARBA" id="ARBA00023002"/>
    </source>
</evidence>
<dbReference type="Gene3D" id="3.40.50.1970">
    <property type="match status" value="1"/>
</dbReference>
<name>A0A284QM98_ARMOS</name>
<feature type="domain" description="Alcohol dehydrogenase iron-type/glycerol dehydrogenase GldA" evidence="2">
    <location>
        <begin position="39"/>
        <end position="157"/>
    </location>
</feature>
<dbReference type="Pfam" id="PF00465">
    <property type="entry name" value="Fe-ADH"/>
    <property type="match status" value="1"/>
</dbReference>
<evidence type="ECO:0000313" key="4">
    <source>
        <dbReference type="EMBL" id="SJK97593.1"/>
    </source>
</evidence>
<dbReference type="InterPro" id="IPR039697">
    <property type="entry name" value="Alcohol_dehydrogenase_Fe"/>
</dbReference>
<evidence type="ECO:0000259" key="3">
    <source>
        <dbReference type="Pfam" id="PF25137"/>
    </source>
</evidence>
<dbReference type="AlphaFoldDB" id="A0A284QM98"/>
<dbReference type="Pfam" id="PF25137">
    <property type="entry name" value="ADH_Fe_C"/>
    <property type="match status" value="1"/>
</dbReference>
<sequence length="386" mass="41773">MAPSSLQGFYGYTDTLSGVFYGPGSVSTALPTLLSTLGTDVVKKIETILKDNEAYGATFYEIGEHAPIAGIRRGVKVFRDYECDVIVSVGGGSPIDAAKAILHYSQEETGGPTLLQIAIPTTLSAAEYTIGAGFTNDQGDKVGVTSPKLAPAGIILDAELTLPTPERLWLSTGIRALDHAVEDLYRNETPHPIKVLCYAAIADLFTYLPASKANPQDVAVRQRLQIASWMSLWPLKLERYSPLGLSHALGHRLGATYGIPHGITSCITLSPVVALKAEIESQENKEALSKALFYLHRQTTGDLDQDVLLLSRLIQELVTSLGLKSSLEDYKVPKEDVEKIAELALGSKEQGVYDKRLAIAVTNIDEPIARHIFVRNFGEADGKPDL</sequence>
<dbReference type="Gene3D" id="1.20.1090.10">
    <property type="entry name" value="Dehydroquinate synthase-like - alpha domain"/>
    <property type="match status" value="1"/>
</dbReference>
<dbReference type="GO" id="GO:0004022">
    <property type="term" value="F:alcohol dehydrogenase (NAD+) activity"/>
    <property type="evidence" value="ECO:0007669"/>
    <property type="project" value="TreeGrafter"/>
</dbReference>
<dbReference type="OMA" id="MNGFDKG"/>
<evidence type="ECO:0000259" key="2">
    <source>
        <dbReference type="Pfam" id="PF00465"/>
    </source>
</evidence>
<dbReference type="Proteomes" id="UP000219338">
    <property type="component" value="Unassembled WGS sequence"/>
</dbReference>
<accession>A0A284QM98</accession>
<dbReference type="GO" id="GO:0046872">
    <property type="term" value="F:metal ion binding"/>
    <property type="evidence" value="ECO:0007669"/>
    <property type="project" value="InterPro"/>
</dbReference>
<dbReference type="GO" id="GO:0005739">
    <property type="term" value="C:mitochondrion"/>
    <property type="evidence" value="ECO:0007669"/>
    <property type="project" value="TreeGrafter"/>
</dbReference>
<dbReference type="EMBL" id="FUEG01000001">
    <property type="protein sequence ID" value="SJK97593.1"/>
    <property type="molecule type" value="Genomic_DNA"/>
</dbReference>
<keyword evidence="5" id="KW-1185">Reference proteome</keyword>
<dbReference type="CDD" id="cd08192">
    <property type="entry name" value="MAR-like"/>
    <property type="match status" value="1"/>
</dbReference>
<feature type="domain" description="Fe-containing alcohol dehydrogenase-like C-terminal" evidence="3">
    <location>
        <begin position="171"/>
        <end position="349"/>
    </location>
</feature>
<dbReference type="InterPro" id="IPR018211">
    <property type="entry name" value="ADH_Fe_CS"/>
</dbReference>
<dbReference type="PROSITE" id="PS00060">
    <property type="entry name" value="ADH_IRON_2"/>
    <property type="match status" value="1"/>
</dbReference>